<sequence length="170" mass="18930">MPPEVAPRRRRPPPIPAQLLVRVTNPRLRQILQVSVMFFAPTDHNSVSGPWQVHHVPPPPEDHVYLFTAVLDLLDEDGYEETWAEYFIGEPASSHPHINLRHASGRDLNLVITVPGTYRLTVSVTLDTTVPNFSNGDMTGEFIFHVGAPLNRDSSEAVAHIGFHTSQCSP</sequence>
<proteinExistence type="predicted"/>
<name>A0AAD4KKU2_9EURO</name>
<evidence type="ECO:0000313" key="1">
    <source>
        <dbReference type="EMBL" id="KAH8690718.1"/>
    </source>
</evidence>
<dbReference type="Proteomes" id="UP001201262">
    <property type="component" value="Unassembled WGS sequence"/>
</dbReference>
<reference evidence="1" key="1">
    <citation type="submission" date="2021-12" db="EMBL/GenBank/DDBJ databases">
        <title>Convergent genome expansion in fungi linked to evolution of root-endophyte symbiosis.</title>
        <authorList>
            <consortium name="DOE Joint Genome Institute"/>
            <person name="Ke Y.-H."/>
            <person name="Bonito G."/>
            <person name="Liao H.-L."/>
            <person name="Looney B."/>
            <person name="Rojas-Flechas A."/>
            <person name="Nash J."/>
            <person name="Hameed K."/>
            <person name="Schadt C."/>
            <person name="Martin F."/>
            <person name="Crous P.W."/>
            <person name="Miettinen O."/>
            <person name="Magnuson J.K."/>
            <person name="Labbe J."/>
            <person name="Jacobson D."/>
            <person name="Doktycz M.J."/>
            <person name="Veneault-Fourrey C."/>
            <person name="Kuo A."/>
            <person name="Mondo S."/>
            <person name="Calhoun S."/>
            <person name="Riley R."/>
            <person name="Ohm R."/>
            <person name="LaButti K."/>
            <person name="Andreopoulos B."/>
            <person name="Pangilinan J."/>
            <person name="Nolan M."/>
            <person name="Tritt A."/>
            <person name="Clum A."/>
            <person name="Lipzen A."/>
            <person name="Daum C."/>
            <person name="Barry K."/>
            <person name="Grigoriev I.V."/>
            <person name="Vilgalys R."/>
        </authorList>
    </citation>
    <scope>NUCLEOTIDE SEQUENCE</scope>
    <source>
        <strain evidence="1">PMI_201</strain>
    </source>
</reference>
<keyword evidence="2" id="KW-1185">Reference proteome</keyword>
<comment type="caution">
    <text evidence="1">The sequence shown here is derived from an EMBL/GenBank/DDBJ whole genome shotgun (WGS) entry which is preliminary data.</text>
</comment>
<dbReference type="RefSeq" id="XP_046066914.1">
    <property type="nucleotide sequence ID" value="XM_046214542.1"/>
</dbReference>
<dbReference type="EMBL" id="JAJTJA010000013">
    <property type="protein sequence ID" value="KAH8690718.1"/>
    <property type="molecule type" value="Genomic_DNA"/>
</dbReference>
<organism evidence="1 2">
    <name type="scientific">Talaromyces proteolyticus</name>
    <dbReference type="NCBI Taxonomy" id="1131652"/>
    <lineage>
        <taxon>Eukaryota</taxon>
        <taxon>Fungi</taxon>
        <taxon>Dikarya</taxon>
        <taxon>Ascomycota</taxon>
        <taxon>Pezizomycotina</taxon>
        <taxon>Eurotiomycetes</taxon>
        <taxon>Eurotiomycetidae</taxon>
        <taxon>Eurotiales</taxon>
        <taxon>Trichocomaceae</taxon>
        <taxon>Talaromyces</taxon>
        <taxon>Talaromyces sect. Bacilispori</taxon>
    </lineage>
</organism>
<dbReference type="AlphaFoldDB" id="A0AAD4KKU2"/>
<protein>
    <submittedName>
        <fullName evidence="1">Uncharacterized protein</fullName>
    </submittedName>
</protein>
<gene>
    <name evidence="1" type="ORF">BGW36DRAFT_364284</name>
</gene>
<accession>A0AAD4KKU2</accession>
<dbReference type="GeneID" id="70244829"/>
<evidence type="ECO:0000313" key="2">
    <source>
        <dbReference type="Proteomes" id="UP001201262"/>
    </source>
</evidence>